<dbReference type="Proteomes" id="UP000694520">
    <property type="component" value="Chromosome 8"/>
</dbReference>
<evidence type="ECO:0000259" key="1">
    <source>
        <dbReference type="Pfam" id="PF14048"/>
    </source>
</evidence>
<reference evidence="3" key="2">
    <citation type="submission" date="2025-08" db="UniProtKB">
        <authorList>
            <consortium name="Ensembl"/>
        </authorList>
    </citation>
    <scope>IDENTIFICATION</scope>
</reference>
<dbReference type="InterPro" id="IPR032343">
    <property type="entry name" value="MBD2/MBD3_p55-bd"/>
</dbReference>
<accession>A0A8B9XQC7</accession>
<dbReference type="GO" id="GO:0005634">
    <property type="term" value="C:nucleus"/>
    <property type="evidence" value="ECO:0007669"/>
    <property type="project" value="UniProtKB-ARBA"/>
</dbReference>
<feature type="domain" description="Methyl-CpG binding protein 2/3 C-terminal" evidence="1">
    <location>
        <begin position="109"/>
        <end position="199"/>
    </location>
</feature>
<evidence type="ECO:0000313" key="3">
    <source>
        <dbReference type="Ensembl" id="ENSBGRP00000022703.1"/>
    </source>
</evidence>
<organism evidence="3 4">
    <name type="scientific">Bos mutus grunniens</name>
    <name type="common">Wild yak</name>
    <name type="synonym">Bos grunniens</name>
    <dbReference type="NCBI Taxonomy" id="30521"/>
    <lineage>
        <taxon>Eukaryota</taxon>
        <taxon>Metazoa</taxon>
        <taxon>Chordata</taxon>
        <taxon>Craniata</taxon>
        <taxon>Vertebrata</taxon>
        <taxon>Euteleostomi</taxon>
        <taxon>Mammalia</taxon>
        <taxon>Eutheria</taxon>
        <taxon>Laurasiatheria</taxon>
        <taxon>Artiodactyla</taxon>
        <taxon>Ruminantia</taxon>
        <taxon>Pecora</taxon>
        <taxon>Bovidae</taxon>
        <taxon>Bovinae</taxon>
        <taxon>Bos</taxon>
    </lineage>
</organism>
<sequence>MCVIDSDRDGKRKRSSKDENLELRLRRNMMPEELEKKRQEILVKAKQRRRDRCLLPLRLTSCIFRKPVTRITSHPGNVVKRRPCEETLEKPQQAFAFRRLQGLQAYSPEGEPFRTMDSANVSGLIVQRGAGESLGRAGAWSLHTSSEPIIAQSSDGAELNPRLGLFLPHALCRRPVTDADIRRQSRKVKRARERLTMALRADGLAREAKRARSQKNVPEN</sequence>
<reference evidence="3" key="3">
    <citation type="submission" date="2025-09" db="UniProtKB">
        <authorList>
            <consortium name="Ensembl"/>
        </authorList>
    </citation>
    <scope>IDENTIFICATION</scope>
</reference>
<keyword evidence="4" id="KW-1185">Reference proteome</keyword>
<reference evidence="3" key="1">
    <citation type="submission" date="2019-05" db="EMBL/GenBank/DDBJ databases">
        <authorList>
            <person name="Zhang S."/>
            <person name="Liu J."/>
        </authorList>
    </citation>
    <scope>NUCLEOTIDE SEQUENCE [LARGE SCALE GENOMIC DNA]</scope>
</reference>
<name>A0A8B9XQC7_BOSMU</name>
<protein>
    <submittedName>
        <fullName evidence="3">Uncharacterized protein</fullName>
    </submittedName>
</protein>
<dbReference type="Pfam" id="PF16564">
    <property type="entry name" value="MBDa"/>
    <property type="match status" value="1"/>
</dbReference>
<evidence type="ECO:0000313" key="4">
    <source>
        <dbReference type="Proteomes" id="UP000694520"/>
    </source>
</evidence>
<dbReference type="Pfam" id="PF14048">
    <property type="entry name" value="MBD_C"/>
    <property type="match status" value="1"/>
</dbReference>
<evidence type="ECO:0000259" key="2">
    <source>
        <dbReference type="Pfam" id="PF16564"/>
    </source>
</evidence>
<dbReference type="Ensembl" id="ENSBGRT00000026213.1">
    <property type="protein sequence ID" value="ENSBGRP00000022703.1"/>
    <property type="gene ID" value="ENSBGRG00000014264.1"/>
</dbReference>
<dbReference type="GeneTree" id="ENSGT00950000183005"/>
<dbReference type="InterPro" id="IPR025884">
    <property type="entry name" value="MeCpG-bd_2/3_C_dom"/>
</dbReference>
<proteinExistence type="predicted"/>
<dbReference type="AlphaFoldDB" id="A0A8B9XQC7"/>
<feature type="domain" description="Methyl-CpG-binding" evidence="2">
    <location>
        <begin position="35"/>
        <end position="105"/>
    </location>
</feature>